<evidence type="ECO:0000313" key="1">
    <source>
        <dbReference type="EMBL" id="CAK9065679.1"/>
    </source>
</evidence>
<organism evidence="1 2">
    <name type="scientific">Durusdinium trenchii</name>
    <dbReference type="NCBI Taxonomy" id="1381693"/>
    <lineage>
        <taxon>Eukaryota</taxon>
        <taxon>Sar</taxon>
        <taxon>Alveolata</taxon>
        <taxon>Dinophyceae</taxon>
        <taxon>Suessiales</taxon>
        <taxon>Symbiodiniaceae</taxon>
        <taxon>Durusdinium</taxon>
    </lineage>
</organism>
<keyword evidence="2" id="KW-1185">Reference proteome</keyword>
<protein>
    <submittedName>
        <fullName evidence="1">Uncharacterized protein</fullName>
    </submittedName>
</protein>
<comment type="caution">
    <text evidence="1">The sequence shown here is derived from an EMBL/GenBank/DDBJ whole genome shotgun (WGS) entry which is preliminary data.</text>
</comment>
<name>A0ABP0NTB4_9DINO</name>
<reference evidence="1 2" key="1">
    <citation type="submission" date="2024-02" db="EMBL/GenBank/DDBJ databases">
        <authorList>
            <person name="Chen Y."/>
            <person name="Shah S."/>
            <person name="Dougan E. K."/>
            <person name="Thang M."/>
            <person name="Chan C."/>
        </authorList>
    </citation>
    <scope>NUCLEOTIDE SEQUENCE [LARGE SCALE GENOMIC DNA]</scope>
</reference>
<dbReference type="EMBL" id="CAXAMN010022028">
    <property type="protein sequence ID" value="CAK9065679.1"/>
    <property type="molecule type" value="Genomic_DNA"/>
</dbReference>
<dbReference type="Proteomes" id="UP001642484">
    <property type="component" value="Unassembled WGS sequence"/>
</dbReference>
<accession>A0ABP0NTB4</accession>
<proteinExistence type="predicted"/>
<sequence length="173" mass="19133">MWSFSQEMGAGTRRERAVSSRSQARWAGWAVCLLGLWAGTEAWVGDSPRDFQRSGRLALNAQKLDTVSPGDRFVGWIRHPVLTSRQKFDLVVEVGPGDNEGAWKIVDPNKKLKARKSYEGPCKVIRYDTGIAFRDLDTVLNGTLNGAGPGTISGRTMQCGLKWGGFFEVKLED</sequence>
<gene>
    <name evidence="1" type="ORF">CCMP2556_LOCUS32284</name>
</gene>
<evidence type="ECO:0000313" key="2">
    <source>
        <dbReference type="Proteomes" id="UP001642484"/>
    </source>
</evidence>